<feature type="transmembrane region" description="Helical" evidence="1">
    <location>
        <begin position="90"/>
        <end position="107"/>
    </location>
</feature>
<dbReference type="EMBL" id="JBHSOZ010000002">
    <property type="protein sequence ID" value="MFC5711447.1"/>
    <property type="molecule type" value="Genomic_DNA"/>
</dbReference>
<keyword evidence="1" id="KW-0812">Transmembrane</keyword>
<proteinExistence type="predicted"/>
<gene>
    <name evidence="2" type="ORF">ACFPU1_01490</name>
</gene>
<reference evidence="3" key="1">
    <citation type="journal article" date="2019" name="Int. J. Syst. Evol. Microbiol.">
        <title>The Global Catalogue of Microorganisms (GCM) 10K type strain sequencing project: providing services to taxonomists for standard genome sequencing and annotation.</title>
        <authorList>
            <consortium name="The Broad Institute Genomics Platform"/>
            <consortium name="The Broad Institute Genome Sequencing Center for Infectious Disease"/>
            <person name="Wu L."/>
            <person name="Ma J."/>
        </authorList>
    </citation>
    <scope>NUCLEOTIDE SEQUENCE [LARGE SCALE GENOMIC DNA]</scope>
    <source>
        <strain evidence="3">CECT 7184</strain>
    </source>
</reference>
<feature type="transmembrane region" description="Helical" evidence="1">
    <location>
        <begin position="113"/>
        <end position="128"/>
    </location>
</feature>
<accession>A0ABW0YJ15</accession>
<evidence type="ECO:0000313" key="2">
    <source>
        <dbReference type="EMBL" id="MFC5711447.1"/>
    </source>
</evidence>
<organism evidence="2 3">
    <name type="scientific">Thalassorhabdus alkalitolerans</name>
    <dbReference type="NCBI Taxonomy" id="2282697"/>
    <lineage>
        <taxon>Bacteria</taxon>
        <taxon>Bacillati</taxon>
        <taxon>Bacillota</taxon>
        <taxon>Bacilli</taxon>
        <taxon>Bacillales</taxon>
        <taxon>Bacillaceae</taxon>
        <taxon>Thalassorhabdus</taxon>
    </lineage>
</organism>
<evidence type="ECO:0000256" key="1">
    <source>
        <dbReference type="SAM" id="Phobius"/>
    </source>
</evidence>
<keyword evidence="1" id="KW-0472">Membrane</keyword>
<feature type="transmembrane region" description="Helical" evidence="1">
    <location>
        <begin position="24"/>
        <end position="44"/>
    </location>
</feature>
<feature type="transmembrane region" description="Helical" evidence="1">
    <location>
        <begin position="317"/>
        <end position="338"/>
    </location>
</feature>
<feature type="transmembrane region" description="Helical" evidence="1">
    <location>
        <begin position="237"/>
        <end position="255"/>
    </location>
</feature>
<dbReference type="Proteomes" id="UP001596142">
    <property type="component" value="Unassembled WGS sequence"/>
</dbReference>
<comment type="caution">
    <text evidence="2">The sequence shown here is derived from an EMBL/GenBank/DDBJ whole genome shotgun (WGS) entry which is preliminary data.</text>
</comment>
<feature type="transmembrane region" description="Helical" evidence="1">
    <location>
        <begin position="157"/>
        <end position="184"/>
    </location>
</feature>
<feature type="transmembrane region" description="Helical" evidence="1">
    <location>
        <begin position="267"/>
        <end position="286"/>
    </location>
</feature>
<dbReference type="RefSeq" id="WP_385937706.1">
    <property type="nucleotide sequence ID" value="NZ_JBHSOZ010000002.1"/>
</dbReference>
<name>A0ABW0YJ15_9BACI</name>
<feature type="transmembrane region" description="Helical" evidence="1">
    <location>
        <begin position="196"/>
        <end position="217"/>
    </location>
</feature>
<keyword evidence="3" id="KW-1185">Reference proteome</keyword>
<feature type="transmembrane region" description="Helical" evidence="1">
    <location>
        <begin position="292"/>
        <end position="308"/>
    </location>
</feature>
<evidence type="ECO:0000313" key="3">
    <source>
        <dbReference type="Proteomes" id="UP001596142"/>
    </source>
</evidence>
<sequence>MILYIALALTIAICAELSVKLKSKLLRVVNIIIIIVLPSFLFAVRYDIGTDYYNYLAIYNRAKDNIESRIEWGYYAINSVVASLGGSAQVAFFIIGLIMFSFLYLAIRHYNNILSPGLAMFVFMLMYYQMSFNTIRQVITMTIVLYSIRFIQERKLFKFLFIIFIASSFHNSAWIFLPIYFLYPFIKKQKKVFARVLVYGSIVLIIIGLDTILAPVLSNVESLDYYLRYLDEGDMGTSLGFVIRSLPFIIIGIYLSPRLRSNTYFTWFFFLYIISILMKFTHIVGANYISRVAWNFEVILVLLVPLYIRELNKKREFLVSWLLICYIVIHWWYIYIYAGSHETVPYQWIFNQ</sequence>
<keyword evidence="1" id="KW-1133">Transmembrane helix</keyword>
<dbReference type="InterPro" id="IPR049458">
    <property type="entry name" value="EpsG-like"/>
</dbReference>
<dbReference type="Pfam" id="PF14897">
    <property type="entry name" value="EpsG"/>
    <property type="match status" value="1"/>
</dbReference>
<protein>
    <submittedName>
        <fullName evidence="2">EpsG family protein</fullName>
    </submittedName>
</protein>